<gene>
    <name evidence="2" type="ORF">FMM06_14790</name>
</gene>
<accession>A0A552U9N3</accession>
<proteinExistence type="predicted"/>
<comment type="caution">
    <text evidence="2">The sequence shown here is derived from an EMBL/GenBank/DDBJ whole genome shotgun (WGS) entry which is preliminary data.</text>
</comment>
<organism evidence="2 3">
    <name type="scientific">Glacieibacterium frigidum</name>
    <dbReference type="NCBI Taxonomy" id="2593303"/>
    <lineage>
        <taxon>Bacteria</taxon>
        <taxon>Pseudomonadati</taxon>
        <taxon>Pseudomonadota</taxon>
        <taxon>Alphaproteobacteria</taxon>
        <taxon>Sphingomonadales</taxon>
        <taxon>Sphingosinicellaceae</taxon>
        <taxon>Glacieibacterium</taxon>
    </lineage>
</organism>
<feature type="transmembrane region" description="Helical" evidence="1">
    <location>
        <begin position="125"/>
        <end position="150"/>
    </location>
</feature>
<dbReference type="OrthoDB" id="7907411at2"/>
<evidence type="ECO:0000313" key="2">
    <source>
        <dbReference type="EMBL" id="TRW14926.1"/>
    </source>
</evidence>
<evidence type="ECO:0000256" key="1">
    <source>
        <dbReference type="SAM" id="Phobius"/>
    </source>
</evidence>
<dbReference type="RefSeq" id="WP_144335096.1">
    <property type="nucleotide sequence ID" value="NZ_VJWA01000002.1"/>
</dbReference>
<dbReference type="Proteomes" id="UP000317894">
    <property type="component" value="Unassembled WGS sequence"/>
</dbReference>
<dbReference type="EMBL" id="VJWA01000002">
    <property type="protein sequence ID" value="TRW14926.1"/>
    <property type="molecule type" value="Genomic_DNA"/>
</dbReference>
<evidence type="ECO:0000313" key="3">
    <source>
        <dbReference type="Proteomes" id="UP000317894"/>
    </source>
</evidence>
<reference evidence="2 3" key="1">
    <citation type="submission" date="2019-07" db="EMBL/GenBank/DDBJ databases">
        <title>Novel species isolated from glacier.</title>
        <authorList>
            <person name="Liu Q."/>
            <person name="Xin Y.-H."/>
        </authorList>
    </citation>
    <scope>NUCLEOTIDE SEQUENCE [LARGE SCALE GENOMIC DNA]</scope>
    <source>
        <strain evidence="2 3">LB1R16</strain>
    </source>
</reference>
<sequence length="157" mass="17454">MHRIDAGTGLAPLTARLLMATIAVGLLHHIDHVLRVDHSGWPFRPDVTPFTFSLIAYPILIFALLGPARLYWLRWTGLVLGTALTLYAHAQIETPQMQYAMWAFNQSLEPRLWDVRNLCGIQSEAIGWVAVIVAMTLNVLLVASTIGMLANGVRRGR</sequence>
<feature type="transmembrane region" description="Helical" evidence="1">
    <location>
        <begin position="72"/>
        <end position="92"/>
    </location>
</feature>
<keyword evidence="1" id="KW-1133">Transmembrane helix</keyword>
<dbReference type="AlphaFoldDB" id="A0A552U9N3"/>
<keyword evidence="3" id="KW-1185">Reference proteome</keyword>
<keyword evidence="1" id="KW-0812">Transmembrane</keyword>
<feature type="transmembrane region" description="Helical" evidence="1">
    <location>
        <begin position="47"/>
        <end position="65"/>
    </location>
</feature>
<feature type="transmembrane region" description="Helical" evidence="1">
    <location>
        <begin position="7"/>
        <end position="27"/>
    </location>
</feature>
<keyword evidence="1" id="KW-0472">Membrane</keyword>
<name>A0A552U9N3_9SPHN</name>
<protein>
    <submittedName>
        <fullName evidence="2">Uncharacterized protein</fullName>
    </submittedName>
</protein>